<gene>
    <name evidence="1" type="ORF">PYW08_009964</name>
</gene>
<evidence type="ECO:0000313" key="1">
    <source>
        <dbReference type="EMBL" id="KAJ8708582.1"/>
    </source>
</evidence>
<dbReference type="Proteomes" id="UP001231649">
    <property type="component" value="Chromosome 25"/>
</dbReference>
<reference evidence="1" key="1">
    <citation type="submission" date="2023-03" db="EMBL/GenBank/DDBJ databases">
        <title>Chromosome-level genomes of two armyworms, Mythimna separata and Mythimna loreyi, provide insights into the biosynthesis and reception of sex pheromones.</title>
        <authorList>
            <person name="Zhao H."/>
        </authorList>
    </citation>
    <scope>NUCLEOTIDE SEQUENCE</scope>
    <source>
        <strain evidence="1">BeijingLab</strain>
    </source>
</reference>
<accession>A0ACC2Q7R3</accession>
<protein>
    <submittedName>
        <fullName evidence="1">Uncharacterized protein</fullName>
    </submittedName>
</protein>
<name>A0ACC2Q7R3_9NEOP</name>
<proteinExistence type="predicted"/>
<dbReference type="EMBL" id="CM056801">
    <property type="protein sequence ID" value="KAJ8708582.1"/>
    <property type="molecule type" value="Genomic_DNA"/>
</dbReference>
<sequence length="460" mass="52990">MEVIFKVFFVYFVMPNVDCWSIFGKPSVPRFDHVWWGPLYSKYHNDTSIRPFEVHFDEEMINDLRYRLKTHRPFTPPLEGVGFEYGFNTDHLHGWVDYWADQYPFQQQEKFLNQYPQFKTNIQGLDIHFLWVKPHVPPTMEVVPLLVMHGWPGSVREFYEFLPHLTAGSIHRDFAIQVIAPSLPGFGFSDAAVRPGLGATEMAVVLRNLMHRLGFKKFYVHGGDWGAYIGLSIATLYPKEVLGFHTNLPVSISPLAVAIWVLGSVYPPLVVEPRLANRMYPLLSHIYWLTRETGYLHLQATKPDSLGVAMSDSPSGLLAYIFQLVSTGSRRKFYYRSDGGFDELYTRAELIDNLMIYWITNSFTTSSRIYAETLNLRNINMAVFAIPTPVPTWTIHAKDEIIYQSPTLLRLKFTNLLNSTILDTGGHFLALEKPELLADDVQNGIAAFRSWHRQNKKNKY</sequence>
<keyword evidence="2" id="KW-1185">Reference proteome</keyword>
<evidence type="ECO:0000313" key="2">
    <source>
        <dbReference type="Proteomes" id="UP001231649"/>
    </source>
</evidence>
<comment type="caution">
    <text evidence="1">The sequence shown here is derived from an EMBL/GenBank/DDBJ whole genome shotgun (WGS) entry which is preliminary data.</text>
</comment>
<organism evidence="1 2">
    <name type="scientific">Mythimna loreyi</name>
    <dbReference type="NCBI Taxonomy" id="667449"/>
    <lineage>
        <taxon>Eukaryota</taxon>
        <taxon>Metazoa</taxon>
        <taxon>Ecdysozoa</taxon>
        <taxon>Arthropoda</taxon>
        <taxon>Hexapoda</taxon>
        <taxon>Insecta</taxon>
        <taxon>Pterygota</taxon>
        <taxon>Neoptera</taxon>
        <taxon>Endopterygota</taxon>
        <taxon>Lepidoptera</taxon>
        <taxon>Glossata</taxon>
        <taxon>Ditrysia</taxon>
        <taxon>Noctuoidea</taxon>
        <taxon>Noctuidae</taxon>
        <taxon>Noctuinae</taxon>
        <taxon>Hadenini</taxon>
        <taxon>Mythimna</taxon>
    </lineage>
</organism>